<evidence type="ECO:0000313" key="2">
    <source>
        <dbReference type="Proteomes" id="UP000093902"/>
    </source>
</evidence>
<dbReference type="Proteomes" id="UP000093902">
    <property type="component" value="Unassembled WGS sequence"/>
</dbReference>
<comment type="caution">
    <text evidence="1">The sequence shown here is derived from an EMBL/GenBank/DDBJ whole genome shotgun (WGS) entry which is preliminary data.</text>
</comment>
<gene>
    <name evidence="1" type="ORF">A5792_28510</name>
</gene>
<reference evidence="2" key="1">
    <citation type="submission" date="2016-06" db="EMBL/GenBank/DDBJ databases">
        <authorList>
            <person name="Sutton G."/>
            <person name="Brinkac L."/>
            <person name="Sanka R."/>
            <person name="Adams M."/>
            <person name="Lau E."/>
            <person name="Mehaffy C."/>
            <person name="Tameris M."/>
            <person name="Hatherill M."/>
            <person name="Hanekom W."/>
            <person name="Mahomed H."/>
            <person name="Mcshane H."/>
        </authorList>
    </citation>
    <scope>NUCLEOTIDE SEQUENCE [LARGE SCALE GENOMIC DNA]</scope>
    <source>
        <strain evidence="2">852002-51209_SCH5440388</strain>
    </source>
</reference>
<evidence type="ECO:0008006" key="3">
    <source>
        <dbReference type="Google" id="ProtNLM"/>
    </source>
</evidence>
<proteinExistence type="predicted"/>
<accession>A0A1A0QT11</accession>
<dbReference type="AlphaFoldDB" id="A0A1A0QT11"/>
<name>A0A1A0QT11_MYCPR</name>
<organism evidence="1 2">
    <name type="scientific">Mycolicibacterium peregrinum</name>
    <name type="common">Mycobacterium peregrinum</name>
    <dbReference type="NCBI Taxonomy" id="43304"/>
    <lineage>
        <taxon>Bacteria</taxon>
        <taxon>Bacillati</taxon>
        <taxon>Actinomycetota</taxon>
        <taxon>Actinomycetes</taxon>
        <taxon>Mycobacteriales</taxon>
        <taxon>Mycobacteriaceae</taxon>
        <taxon>Mycolicibacterium</taxon>
    </lineage>
</organism>
<dbReference type="OrthoDB" id="9781481at2"/>
<protein>
    <recommendedName>
        <fullName evidence="3">Methionyl-tRNA formyltransferase</fullName>
    </recommendedName>
</protein>
<sequence length="77" mass="8470">MAYIGEFTSVPSSTHSLHKPVLCGWRTFDVDGTRILQLDTYGSEARQIPGKVSQTIQIDGARAAELVHLIKEIFPGN</sequence>
<dbReference type="EMBL" id="LZSO01000037">
    <property type="protein sequence ID" value="OBB25335.1"/>
    <property type="molecule type" value="Genomic_DNA"/>
</dbReference>
<evidence type="ECO:0000313" key="1">
    <source>
        <dbReference type="EMBL" id="OBB25335.1"/>
    </source>
</evidence>